<dbReference type="RefSeq" id="WP_189402522.1">
    <property type="nucleotide sequence ID" value="NZ_BMXA01000007.1"/>
</dbReference>
<dbReference type="InterPro" id="IPR000594">
    <property type="entry name" value="ThiF_NAD_FAD-bd"/>
</dbReference>
<dbReference type="GO" id="GO:0004792">
    <property type="term" value="F:thiosulfate-cyanide sulfurtransferase activity"/>
    <property type="evidence" value="ECO:0007669"/>
    <property type="project" value="TreeGrafter"/>
</dbReference>
<evidence type="ECO:0000256" key="1">
    <source>
        <dbReference type="ARBA" id="ARBA00009919"/>
    </source>
</evidence>
<dbReference type="CDD" id="cd00757">
    <property type="entry name" value="ThiF_MoeB_HesA_family"/>
    <property type="match status" value="1"/>
</dbReference>
<dbReference type="AlphaFoldDB" id="A0A918VRC5"/>
<sequence>MNARYQRYQRQITVEQIGLTGQQALANSRVLLVGLGGLGCVVASQLVGAGIGEVTLVEHDCVDISNLHRQHLYREQDAGKPKVEVAHLALQALNSDVHLTRHNTRIHPGNALELADGVDLIIDAADNFGTSYLLSDASTQLGIPLLSASVNKTFGYLGLFGAQWPSLRAVFPRIPTQQQGCNEVGVTGPSVGLLANLQAQEAIKLLTHQPTLGGRLLYLDCWQYDVSIVDVSAATEPTGPRIDLISQHQLQDSDYVIDVRSEEEVQAKPQPFVVHSQQPLASSQPLRLPADCHRVVLACQTGHRAIVAGQQLLNTPHADTDYPPLAALLPS</sequence>
<accession>A0A918VRC5</accession>
<feature type="domain" description="THIF-type NAD/FAD binding fold" evidence="2">
    <location>
        <begin position="8"/>
        <end position="232"/>
    </location>
</feature>
<dbReference type="PANTHER" id="PTHR10953:SF102">
    <property type="entry name" value="ADENYLYLTRANSFERASE AND SULFURTRANSFERASE MOCS3"/>
    <property type="match status" value="1"/>
</dbReference>
<dbReference type="SUPFAM" id="SSF52821">
    <property type="entry name" value="Rhodanese/Cell cycle control phosphatase"/>
    <property type="match status" value="1"/>
</dbReference>
<dbReference type="Gene3D" id="3.40.50.720">
    <property type="entry name" value="NAD(P)-binding Rossmann-like Domain"/>
    <property type="match status" value="1"/>
</dbReference>
<dbReference type="InterPro" id="IPR035985">
    <property type="entry name" value="Ubiquitin-activating_enz"/>
</dbReference>
<dbReference type="GO" id="GO:0016779">
    <property type="term" value="F:nucleotidyltransferase activity"/>
    <property type="evidence" value="ECO:0007669"/>
    <property type="project" value="TreeGrafter"/>
</dbReference>
<dbReference type="EMBL" id="BMXA01000007">
    <property type="protein sequence ID" value="GHA18370.1"/>
    <property type="molecule type" value="Genomic_DNA"/>
</dbReference>
<keyword evidence="4" id="KW-1185">Reference proteome</keyword>
<evidence type="ECO:0000313" key="3">
    <source>
        <dbReference type="EMBL" id="GHA18370.1"/>
    </source>
</evidence>
<evidence type="ECO:0000259" key="2">
    <source>
        <dbReference type="Pfam" id="PF00899"/>
    </source>
</evidence>
<dbReference type="PANTHER" id="PTHR10953">
    <property type="entry name" value="UBIQUITIN-ACTIVATING ENZYME E1"/>
    <property type="match status" value="1"/>
</dbReference>
<reference evidence="3" key="1">
    <citation type="journal article" date="2014" name="Int. J. Syst. Evol. Microbiol.">
        <title>Complete genome sequence of Corynebacterium casei LMG S-19264T (=DSM 44701T), isolated from a smear-ripened cheese.</title>
        <authorList>
            <consortium name="US DOE Joint Genome Institute (JGI-PGF)"/>
            <person name="Walter F."/>
            <person name="Albersmeier A."/>
            <person name="Kalinowski J."/>
            <person name="Ruckert C."/>
        </authorList>
    </citation>
    <scope>NUCLEOTIDE SEQUENCE</scope>
    <source>
        <strain evidence="3">KCTC 12711</strain>
    </source>
</reference>
<dbReference type="GO" id="GO:0008641">
    <property type="term" value="F:ubiquitin-like modifier activating enzyme activity"/>
    <property type="evidence" value="ECO:0007669"/>
    <property type="project" value="InterPro"/>
</dbReference>
<dbReference type="SUPFAM" id="SSF69572">
    <property type="entry name" value="Activating enzymes of the ubiquitin-like proteins"/>
    <property type="match status" value="1"/>
</dbReference>
<dbReference type="InterPro" id="IPR045886">
    <property type="entry name" value="ThiF/MoeB/HesA"/>
</dbReference>
<name>A0A918VRC5_9GAMM</name>
<organism evidence="3 4">
    <name type="scientific">Arenicella chitinivorans</name>
    <dbReference type="NCBI Taxonomy" id="1329800"/>
    <lineage>
        <taxon>Bacteria</taxon>
        <taxon>Pseudomonadati</taxon>
        <taxon>Pseudomonadota</taxon>
        <taxon>Gammaproteobacteria</taxon>
        <taxon>Arenicellales</taxon>
        <taxon>Arenicellaceae</taxon>
        <taxon>Arenicella</taxon>
    </lineage>
</organism>
<dbReference type="InterPro" id="IPR036873">
    <property type="entry name" value="Rhodanese-like_dom_sf"/>
</dbReference>
<gene>
    <name evidence="3" type="ORF">GCM10008090_29940</name>
</gene>
<dbReference type="FunFam" id="3.40.50.720:FF:000080">
    <property type="entry name" value="Thiazole biosynthesis adenylyltransferase ThiF"/>
    <property type="match status" value="1"/>
</dbReference>
<evidence type="ECO:0000313" key="4">
    <source>
        <dbReference type="Proteomes" id="UP000614811"/>
    </source>
</evidence>
<comment type="similarity">
    <text evidence="1">Belongs to the HesA/MoeB/ThiF family.</text>
</comment>
<dbReference type="Pfam" id="PF00899">
    <property type="entry name" value="ThiF"/>
    <property type="match status" value="1"/>
</dbReference>
<reference evidence="3" key="2">
    <citation type="submission" date="2020-09" db="EMBL/GenBank/DDBJ databases">
        <authorList>
            <person name="Sun Q."/>
            <person name="Kim S."/>
        </authorList>
    </citation>
    <scope>NUCLEOTIDE SEQUENCE</scope>
    <source>
        <strain evidence="3">KCTC 12711</strain>
    </source>
</reference>
<comment type="caution">
    <text evidence="3">The sequence shown here is derived from an EMBL/GenBank/DDBJ whole genome shotgun (WGS) entry which is preliminary data.</text>
</comment>
<protein>
    <recommendedName>
        <fullName evidence="2">THIF-type NAD/FAD binding fold domain-containing protein</fullName>
    </recommendedName>
</protein>
<dbReference type="GO" id="GO:0005737">
    <property type="term" value="C:cytoplasm"/>
    <property type="evidence" value="ECO:0007669"/>
    <property type="project" value="TreeGrafter"/>
</dbReference>
<proteinExistence type="inferred from homology"/>
<dbReference type="Proteomes" id="UP000614811">
    <property type="component" value="Unassembled WGS sequence"/>
</dbReference>
<dbReference type="GO" id="GO:0032446">
    <property type="term" value="P:protein modification by small protein conjugation"/>
    <property type="evidence" value="ECO:0007669"/>
    <property type="project" value="TreeGrafter"/>
</dbReference>